<organism evidence="1 2">
    <name type="scientific">Comamonas avium</name>
    <dbReference type="NCBI Taxonomy" id="2762231"/>
    <lineage>
        <taxon>Bacteria</taxon>
        <taxon>Pseudomonadati</taxon>
        <taxon>Pseudomonadota</taxon>
        <taxon>Betaproteobacteria</taxon>
        <taxon>Burkholderiales</taxon>
        <taxon>Comamonadaceae</taxon>
        <taxon>Comamonas</taxon>
    </lineage>
</organism>
<gene>
    <name evidence="1" type="ORF">H9646_16185</name>
</gene>
<evidence type="ECO:0000313" key="2">
    <source>
        <dbReference type="Proteomes" id="UP000634919"/>
    </source>
</evidence>
<sequence>MIYIAKVVGTHTNLCLAHVRLSCGVRMLYHQNRFLMGMKMSDEIDTDMIEESLIVIDQACAEFKKSVFLRATREMDWQARHKADDVIVCFDAVKYSGHRRTKDLMLVELDQLCQELDQVIRWSYVNRPFDVATYEHILSIAQLVKGAVYSALGIYRPALQLLPLMGLKA</sequence>
<proteinExistence type="predicted"/>
<keyword evidence="2" id="KW-1185">Reference proteome</keyword>
<reference evidence="1 2" key="1">
    <citation type="submission" date="2020-08" db="EMBL/GenBank/DDBJ databases">
        <title>A Genomic Blueprint of the Chicken Gut Microbiome.</title>
        <authorList>
            <person name="Gilroy R."/>
            <person name="Ravi A."/>
            <person name="Getino M."/>
            <person name="Pursley I."/>
            <person name="Horton D.L."/>
            <person name="Alikhan N.-F."/>
            <person name="Baker D."/>
            <person name="Gharbi K."/>
            <person name="Hall N."/>
            <person name="Watson M."/>
            <person name="Adriaenssens E.M."/>
            <person name="Foster-Nyarko E."/>
            <person name="Jarju S."/>
            <person name="Secka A."/>
            <person name="Antonio M."/>
            <person name="Oren A."/>
            <person name="Chaudhuri R."/>
            <person name="La Ragione R.M."/>
            <person name="Hildebrand F."/>
            <person name="Pallen M.J."/>
        </authorList>
    </citation>
    <scope>NUCLEOTIDE SEQUENCE [LARGE SCALE GENOMIC DNA]</scope>
    <source>
        <strain evidence="1 2">Sa2CVA6</strain>
    </source>
</reference>
<protein>
    <submittedName>
        <fullName evidence="1">Uncharacterized protein</fullName>
    </submittedName>
</protein>
<evidence type="ECO:0000313" key="1">
    <source>
        <dbReference type="EMBL" id="MBD7962012.1"/>
    </source>
</evidence>
<accession>A0ABR8SEX1</accession>
<comment type="caution">
    <text evidence="1">The sequence shown here is derived from an EMBL/GenBank/DDBJ whole genome shotgun (WGS) entry which is preliminary data.</text>
</comment>
<name>A0ABR8SEX1_9BURK</name>
<dbReference type="EMBL" id="JACSQK010000008">
    <property type="protein sequence ID" value="MBD7962012.1"/>
    <property type="molecule type" value="Genomic_DNA"/>
</dbReference>
<dbReference type="RefSeq" id="WP_191724417.1">
    <property type="nucleotide sequence ID" value="NZ_JACSQK010000008.1"/>
</dbReference>
<dbReference type="Proteomes" id="UP000634919">
    <property type="component" value="Unassembled WGS sequence"/>
</dbReference>